<protein>
    <recommendedName>
        <fullName evidence="4">Threonine synthase</fullName>
        <ecNumber evidence="4">4.2.3.1</ecNumber>
    </recommendedName>
</protein>
<dbReference type="SUPFAM" id="SSF53686">
    <property type="entry name" value="Tryptophan synthase beta subunit-like PLP-dependent enzymes"/>
    <property type="match status" value="1"/>
</dbReference>
<organism evidence="8 9">
    <name type="scientific">Pelotomaculum thermopropionicum</name>
    <dbReference type="NCBI Taxonomy" id="110500"/>
    <lineage>
        <taxon>Bacteria</taxon>
        <taxon>Bacillati</taxon>
        <taxon>Bacillota</taxon>
        <taxon>Clostridia</taxon>
        <taxon>Eubacteriales</taxon>
        <taxon>Desulfotomaculaceae</taxon>
        <taxon>Pelotomaculum</taxon>
    </lineage>
</organism>
<dbReference type="GO" id="GO:0004795">
    <property type="term" value="F:threonine synthase activity"/>
    <property type="evidence" value="ECO:0007669"/>
    <property type="project" value="UniProtKB-UniRule"/>
</dbReference>
<dbReference type="Gene3D" id="3.40.50.1100">
    <property type="match status" value="2"/>
</dbReference>
<dbReference type="Pfam" id="PF24857">
    <property type="entry name" value="THR4_C"/>
    <property type="match status" value="1"/>
</dbReference>
<dbReference type="PANTHER" id="PTHR43515:SF1">
    <property type="entry name" value="THREONINE SYNTHASE-LIKE 1"/>
    <property type="match status" value="1"/>
</dbReference>
<evidence type="ECO:0000313" key="9">
    <source>
        <dbReference type="Proteomes" id="UP000054705"/>
    </source>
</evidence>
<dbReference type="Pfam" id="PF00291">
    <property type="entry name" value="PALP"/>
    <property type="match status" value="1"/>
</dbReference>
<dbReference type="GO" id="GO:0009088">
    <property type="term" value="P:threonine biosynthetic process"/>
    <property type="evidence" value="ECO:0007669"/>
    <property type="project" value="UniProtKB-UniRule"/>
</dbReference>
<gene>
    <name evidence="8" type="ORF">XD97_0299</name>
</gene>
<dbReference type="PATRIC" id="fig|110500.4.peg.558"/>
<evidence type="ECO:0000256" key="3">
    <source>
        <dbReference type="ARBA" id="ARBA00022898"/>
    </source>
</evidence>
<dbReference type="InterPro" id="IPR037158">
    <property type="entry name" value="Thr_synth_N_sf"/>
</dbReference>
<comment type="similarity">
    <text evidence="2">Belongs to the threonine synthase family.</text>
</comment>
<dbReference type="InterPro" id="IPR004450">
    <property type="entry name" value="Thr_synthase-like"/>
</dbReference>
<dbReference type="EC" id="4.2.3.1" evidence="4"/>
<accession>A0A101HUR6</accession>
<dbReference type="InterPro" id="IPR036052">
    <property type="entry name" value="TrpB-like_PALP_sf"/>
</dbReference>
<feature type="domain" description="Threonine synthase N-terminal" evidence="7">
    <location>
        <begin position="3"/>
        <end position="80"/>
    </location>
</feature>
<evidence type="ECO:0000256" key="2">
    <source>
        <dbReference type="ARBA" id="ARBA00005517"/>
    </source>
</evidence>
<reference evidence="9" key="1">
    <citation type="journal article" date="2015" name="MBio">
        <title>Genome-Resolved Metagenomic Analysis Reveals Roles for Candidate Phyla and Other Microbial Community Members in Biogeochemical Transformations in Oil Reservoirs.</title>
        <authorList>
            <person name="Hu P."/>
            <person name="Tom L."/>
            <person name="Singh A."/>
            <person name="Thomas B.C."/>
            <person name="Baker B.J."/>
            <person name="Piceno Y.M."/>
            <person name="Andersen G.L."/>
            <person name="Banfield J.F."/>
        </authorList>
    </citation>
    <scope>NUCLEOTIDE SEQUENCE [LARGE SCALE GENOMIC DNA]</scope>
</reference>
<name>A0A101HUR6_9FIRM</name>
<dbReference type="EMBL" id="LGGS01000055">
    <property type="protein sequence ID" value="KUK82978.1"/>
    <property type="molecule type" value="Genomic_DNA"/>
</dbReference>
<comment type="cofactor">
    <cofactor evidence="1 5">
        <name>pyridoxal 5'-phosphate</name>
        <dbReference type="ChEBI" id="CHEBI:597326"/>
    </cofactor>
</comment>
<dbReference type="NCBIfam" id="TIGR00260">
    <property type="entry name" value="thrC"/>
    <property type="match status" value="1"/>
</dbReference>
<keyword evidence="3 5" id="KW-0663">Pyridoxal phosphate</keyword>
<feature type="modified residue" description="N6-(pyridoxal phosphate)lysine" evidence="5">
    <location>
        <position position="114"/>
    </location>
</feature>
<dbReference type="CDD" id="cd01560">
    <property type="entry name" value="Thr-synth_2"/>
    <property type="match status" value="1"/>
</dbReference>
<sequence>MLYESTRGQYQRKVSSAEAIKMGIAPDGGLFVPVKIPFFTGGKMREMAALDYREKAVCILKAFLSDFTEEEIRECVAQAYSPEIFDAPEVAPVRKPDDALHFLELWHGPTCAFKDLALQLLPHLLTKAAVKTGEKASIVILVATSGDTGKAALEGFKDVPGTKIIVFYPARGVSEVQKYQMITQEGANVAVVAVRGNFDDAQNGVKNIFSNAEFNRLLQKKHCRLSSANSINWGRLAPQIVYYFSAYLDLAAKGALTPGEKINFVVPTGNFGNILAAFYAREMGLPVNRLICAANVNNVLTDFIRTGVYDRVREFHRTISPSMDILISSNLERLLYHLSGRDHARIREWMTALNQSGVYRVDAGTRARIGEIFWSGYADDDETLTTINSLNRRCGYVVDTHTAVGVRVYEKYTAATGDGAKTVIVSTASPFKFNESVARAVLGEDAVKGKNEFRLLEKLAAATGLEIPAGLKDLDKKPARHRKTVDRNQMTAAVEDILLRSI</sequence>
<feature type="domain" description="Tryptophan synthase beta chain-like PALP" evidence="6">
    <location>
        <begin position="103"/>
        <end position="350"/>
    </location>
</feature>
<evidence type="ECO:0000259" key="7">
    <source>
        <dbReference type="Pfam" id="PF14821"/>
    </source>
</evidence>
<evidence type="ECO:0000313" key="8">
    <source>
        <dbReference type="EMBL" id="KUK82978.1"/>
    </source>
</evidence>
<dbReference type="Proteomes" id="UP000054705">
    <property type="component" value="Unassembled WGS sequence"/>
</dbReference>
<evidence type="ECO:0000256" key="1">
    <source>
        <dbReference type="ARBA" id="ARBA00001933"/>
    </source>
</evidence>
<dbReference type="AlphaFoldDB" id="A0A101HUR6"/>
<comment type="caution">
    <text evidence="8">The sequence shown here is derived from an EMBL/GenBank/DDBJ whole genome shotgun (WGS) entry which is preliminary data.</text>
</comment>
<evidence type="ECO:0000256" key="4">
    <source>
        <dbReference type="NCBIfam" id="TIGR00260"/>
    </source>
</evidence>
<dbReference type="Pfam" id="PF14821">
    <property type="entry name" value="Thr_synth_N"/>
    <property type="match status" value="1"/>
</dbReference>
<dbReference type="GO" id="GO:0005737">
    <property type="term" value="C:cytoplasm"/>
    <property type="evidence" value="ECO:0007669"/>
    <property type="project" value="TreeGrafter"/>
</dbReference>
<dbReference type="InterPro" id="IPR001926">
    <property type="entry name" value="TrpB-like_PALP"/>
</dbReference>
<dbReference type="Gene3D" id="3.90.1380.10">
    <property type="entry name" value="Threonine synthase, N-terminal domain"/>
    <property type="match status" value="1"/>
</dbReference>
<evidence type="ECO:0000259" key="6">
    <source>
        <dbReference type="Pfam" id="PF00291"/>
    </source>
</evidence>
<evidence type="ECO:0000256" key="5">
    <source>
        <dbReference type="PIRSR" id="PIRSR604450-51"/>
    </source>
</evidence>
<dbReference type="InterPro" id="IPR029144">
    <property type="entry name" value="Thr_synth_N"/>
</dbReference>
<proteinExistence type="inferred from homology"/>
<dbReference type="PANTHER" id="PTHR43515">
    <property type="entry name" value="THREONINE SYNTHASE-LIKE 1"/>
    <property type="match status" value="1"/>
</dbReference>